<proteinExistence type="predicted"/>
<dbReference type="EMBL" id="CP006763">
    <property type="protein sequence ID" value="AGY75331.1"/>
    <property type="molecule type" value="Genomic_DNA"/>
</dbReference>
<sequence>MGNILKAIKCNQFANKAVVDMTEYLNTIVQGFSDVVIIKRGDNGIIVVPAKAYEKSLTRGKNILTYWSHRDYIILDIRPYLIANSKDANERQNCKFYNLSELKDRSIDEMIVKNYKRQKD</sequence>
<accession>A0ABN4BCK1</accession>
<evidence type="ECO:0000313" key="2">
    <source>
        <dbReference type="Proteomes" id="UP000017590"/>
    </source>
</evidence>
<evidence type="ECO:0008006" key="3">
    <source>
        <dbReference type="Google" id="ProtNLM"/>
    </source>
</evidence>
<name>A0ABN4BCK1_9CLOT</name>
<protein>
    <recommendedName>
        <fullName evidence="3">Antitoxin</fullName>
    </recommendedName>
</protein>
<reference evidence="2" key="1">
    <citation type="journal article" date="2014" name="Biotechnol. Biofuels">
        <title>Comparison of single-molecule sequencing and hybrid approaches for finishing the genome of Clostridium autoethanogenum and analysis of CRISPR systems in industrial relevant Clostridia.</title>
        <authorList>
            <person name="Brown S.D."/>
            <person name="Nagaraju S."/>
            <person name="Utturkar S."/>
            <person name="De Tissera S."/>
            <person name="Segovia S."/>
            <person name="Mitchell W."/>
            <person name="Land M.L."/>
            <person name="Dassanayake A."/>
            <person name="Kopke M."/>
        </authorList>
    </citation>
    <scope>NUCLEOTIDE SEQUENCE [LARGE SCALE GENOMIC DNA]</scope>
    <source>
        <strain evidence="2">DSM 10061</strain>
    </source>
</reference>
<dbReference type="Proteomes" id="UP000017590">
    <property type="component" value="Chromosome"/>
</dbReference>
<organism evidence="1 2">
    <name type="scientific">Clostridium autoethanogenum DSM 10061</name>
    <dbReference type="NCBI Taxonomy" id="1341692"/>
    <lineage>
        <taxon>Bacteria</taxon>
        <taxon>Bacillati</taxon>
        <taxon>Bacillota</taxon>
        <taxon>Clostridia</taxon>
        <taxon>Eubacteriales</taxon>
        <taxon>Clostridiaceae</taxon>
        <taxon>Clostridium</taxon>
    </lineage>
</organism>
<evidence type="ECO:0000313" key="1">
    <source>
        <dbReference type="EMBL" id="AGY75331.1"/>
    </source>
</evidence>
<dbReference type="RefSeq" id="WP_023162129.1">
    <property type="nucleotide sequence ID" value="NC_022592.1"/>
</dbReference>
<gene>
    <name evidence="1" type="ORF">CAETHG_1106</name>
</gene>
<keyword evidence="2" id="KW-1185">Reference proteome</keyword>